<dbReference type="AlphaFoldDB" id="A0A6C0GE79"/>
<dbReference type="InterPro" id="IPR003594">
    <property type="entry name" value="HATPase_dom"/>
</dbReference>
<accession>A0A6C0GE79</accession>
<dbReference type="PANTHER" id="PTHR45453:SF1">
    <property type="entry name" value="PHOSPHATE REGULON SENSOR PROTEIN PHOR"/>
    <property type="match status" value="1"/>
</dbReference>
<keyword evidence="6" id="KW-0902">Two-component regulatory system</keyword>
<keyword evidence="7" id="KW-0472">Membrane</keyword>
<dbReference type="RefSeq" id="WP_162442348.1">
    <property type="nucleotide sequence ID" value="NZ_CP048222.1"/>
</dbReference>
<dbReference type="KEGG" id="rhoz:GXP67_06240"/>
<dbReference type="Proteomes" id="UP000480178">
    <property type="component" value="Chromosome"/>
</dbReference>
<keyword evidence="4" id="KW-0808">Transferase</keyword>
<dbReference type="SUPFAM" id="SSF47384">
    <property type="entry name" value="Homodimeric domain of signal transducing histidine kinase"/>
    <property type="match status" value="1"/>
</dbReference>
<evidence type="ECO:0000256" key="4">
    <source>
        <dbReference type="ARBA" id="ARBA00022679"/>
    </source>
</evidence>
<evidence type="ECO:0000256" key="2">
    <source>
        <dbReference type="ARBA" id="ARBA00012438"/>
    </source>
</evidence>
<feature type="domain" description="Histidine kinase" evidence="8">
    <location>
        <begin position="524"/>
        <end position="743"/>
    </location>
</feature>
<keyword evidence="10" id="KW-1185">Reference proteome</keyword>
<evidence type="ECO:0000259" key="8">
    <source>
        <dbReference type="PROSITE" id="PS50109"/>
    </source>
</evidence>
<reference evidence="9 10" key="1">
    <citation type="submission" date="2020-01" db="EMBL/GenBank/DDBJ databases">
        <authorList>
            <person name="Kim M.K."/>
        </authorList>
    </citation>
    <scope>NUCLEOTIDE SEQUENCE [LARGE SCALE GENOMIC DNA]</scope>
    <source>
        <strain evidence="9 10">172606-1</strain>
    </source>
</reference>
<keyword evidence="7" id="KW-0812">Transmembrane</keyword>
<proteinExistence type="predicted"/>
<dbReference type="GO" id="GO:0004721">
    <property type="term" value="F:phosphoprotein phosphatase activity"/>
    <property type="evidence" value="ECO:0007669"/>
    <property type="project" value="TreeGrafter"/>
</dbReference>
<gene>
    <name evidence="9" type="ORF">GXP67_06240</name>
</gene>
<dbReference type="InterPro" id="IPR003661">
    <property type="entry name" value="HisK_dim/P_dom"/>
</dbReference>
<name>A0A6C0GE79_9BACT</name>
<dbReference type="GO" id="GO:0016036">
    <property type="term" value="P:cellular response to phosphate starvation"/>
    <property type="evidence" value="ECO:0007669"/>
    <property type="project" value="TreeGrafter"/>
</dbReference>
<dbReference type="Pfam" id="PF00512">
    <property type="entry name" value="HisKA"/>
    <property type="match status" value="1"/>
</dbReference>
<evidence type="ECO:0000256" key="7">
    <source>
        <dbReference type="SAM" id="Phobius"/>
    </source>
</evidence>
<dbReference type="PANTHER" id="PTHR45453">
    <property type="entry name" value="PHOSPHATE REGULON SENSOR PROTEIN PHOR"/>
    <property type="match status" value="1"/>
</dbReference>
<evidence type="ECO:0000256" key="1">
    <source>
        <dbReference type="ARBA" id="ARBA00000085"/>
    </source>
</evidence>
<dbReference type="Pfam" id="PF02518">
    <property type="entry name" value="HATPase_c"/>
    <property type="match status" value="1"/>
</dbReference>
<evidence type="ECO:0000256" key="5">
    <source>
        <dbReference type="ARBA" id="ARBA00022777"/>
    </source>
</evidence>
<dbReference type="InterPro" id="IPR036890">
    <property type="entry name" value="HATPase_C_sf"/>
</dbReference>
<dbReference type="SMART" id="SM00387">
    <property type="entry name" value="HATPase_c"/>
    <property type="match status" value="1"/>
</dbReference>
<dbReference type="PRINTS" id="PR00344">
    <property type="entry name" value="BCTRLSENSOR"/>
</dbReference>
<dbReference type="PROSITE" id="PS50109">
    <property type="entry name" value="HIS_KIN"/>
    <property type="match status" value="1"/>
</dbReference>
<dbReference type="CDD" id="cd00082">
    <property type="entry name" value="HisKA"/>
    <property type="match status" value="1"/>
</dbReference>
<comment type="catalytic activity">
    <reaction evidence="1">
        <text>ATP + protein L-histidine = ADP + protein N-phospho-L-histidine.</text>
        <dbReference type="EC" id="2.7.13.3"/>
    </reaction>
</comment>
<dbReference type="SMART" id="SM00388">
    <property type="entry name" value="HisKA"/>
    <property type="match status" value="1"/>
</dbReference>
<protein>
    <recommendedName>
        <fullName evidence="2">histidine kinase</fullName>
        <ecNumber evidence="2">2.7.13.3</ecNumber>
    </recommendedName>
</protein>
<evidence type="ECO:0000313" key="10">
    <source>
        <dbReference type="Proteomes" id="UP000480178"/>
    </source>
</evidence>
<keyword evidence="7" id="KW-1133">Transmembrane helix</keyword>
<dbReference type="InterPro" id="IPR004358">
    <property type="entry name" value="Sig_transdc_His_kin-like_C"/>
</dbReference>
<dbReference type="GO" id="GO:0005886">
    <property type="term" value="C:plasma membrane"/>
    <property type="evidence" value="ECO:0007669"/>
    <property type="project" value="TreeGrafter"/>
</dbReference>
<organism evidence="9 10">
    <name type="scientific">Rhodocytophaga rosea</name>
    <dbReference type="NCBI Taxonomy" id="2704465"/>
    <lineage>
        <taxon>Bacteria</taxon>
        <taxon>Pseudomonadati</taxon>
        <taxon>Bacteroidota</taxon>
        <taxon>Cytophagia</taxon>
        <taxon>Cytophagales</taxon>
        <taxon>Rhodocytophagaceae</taxon>
        <taxon>Rhodocytophaga</taxon>
    </lineage>
</organism>
<keyword evidence="3" id="KW-0597">Phosphoprotein</keyword>
<dbReference type="InterPro" id="IPR036097">
    <property type="entry name" value="HisK_dim/P_sf"/>
</dbReference>
<keyword evidence="5 9" id="KW-0418">Kinase</keyword>
<dbReference type="EC" id="2.7.13.3" evidence="2"/>
<sequence length="747" mass="84850">MKKRQIQLIIASMTLALIGLIAFQLYWINHAIAVKNERFNQSVQEALRTVVTKLEKQEALELVARKLKQSENIQQPDSSVKKTNKVLPKAKLAAIRLLTPDRKLVPVIQPSEIPVIAAPSNEKLKPKTVYGSKIKPKQIEVLRLNPDEFVIIDDKVYASKTHPNVLGNISQLLPNVFSHGSFAFNFPDSAFMNRWDSLSSGFYFDNQDLSNSVTINMDGNLFEYQLNLNEHVKEKNAELEKIHQKLKKDKNRVYKSDYPALAGRLLADTLMLYSLSQAEDMNWYTNPGSAIWIQDKLDESLNKAILSEKAMLIFRKQQDSLLQLYSSTHSPQTSVVVRTAPKAPEHEKKEWKTQAPIHQDSLKLTKSALQEDFEKVEDKSAMVKDVFSELVREKKPVAERINRKMLDTLLRKEIKNHQIDIPYQYGIVAGDHNKIVLASHSNMQSRLPGHAFKAALFPTDVFNTNDLLYIHFPTQQQYIMQTMWTVLASSGVMVLLILGCFYFAVTTILKQKKLSEVKNDFINNMTHEFKTPISTISLACEVLQDTEVNKNPAQMNRYLHIIRDENKRLGMQVEKVLQAALLDKGNLKLKMSKVDIHEVIDEVLQNIGVQIEKRQGTVDLDLQAQHTQIEADEMHLTNIIHNLLDNANKYSPEAPHIRIQTRSLVDGVSITIADKGIGMSKEALSRIFDRFYRVPTGNVHNVKGFGLGLSYVKTILQGHCGRIQVESQPGAGSSFEVFLPYVQKVQV</sequence>
<evidence type="ECO:0000313" key="9">
    <source>
        <dbReference type="EMBL" id="QHT66285.1"/>
    </source>
</evidence>
<dbReference type="InterPro" id="IPR050351">
    <property type="entry name" value="BphY/WalK/GraS-like"/>
</dbReference>
<dbReference type="FunFam" id="3.30.565.10:FF:000006">
    <property type="entry name" value="Sensor histidine kinase WalK"/>
    <property type="match status" value="1"/>
</dbReference>
<feature type="transmembrane region" description="Helical" evidence="7">
    <location>
        <begin position="7"/>
        <end position="28"/>
    </location>
</feature>
<evidence type="ECO:0000256" key="3">
    <source>
        <dbReference type="ARBA" id="ARBA00022553"/>
    </source>
</evidence>
<dbReference type="Gene3D" id="1.10.287.130">
    <property type="match status" value="1"/>
</dbReference>
<dbReference type="GO" id="GO:0000155">
    <property type="term" value="F:phosphorelay sensor kinase activity"/>
    <property type="evidence" value="ECO:0007669"/>
    <property type="project" value="InterPro"/>
</dbReference>
<dbReference type="EMBL" id="CP048222">
    <property type="protein sequence ID" value="QHT66285.1"/>
    <property type="molecule type" value="Genomic_DNA"/>
</dbReference>
<dbReference type="InterPro" id="IPR005467">
    <property type="entry name" value="His_kinase_dom"/>
</dbReference>
<evidence type="ECO:0000256" key="6">
    <source>
        <dbReference type="ARBA" id="ARBA00023012"/>
    </source>
</evidence>
<dbReference type="SUPFAM" id="SSF55874">
    <property type="entry name" value="ATPase domain of HSP90 chaperone/DNA topoisomerase II/histidine kinase"/>
    <property type="match status" value="1"/>
</dbReference>
<dbReference type="Gene3D" id="3.30.565.10">
    <property type="entry name" value="Histidine kinase-like ATPase, C-terminal domain"/>
    <property type="match status" value="1"/>
</dbReference>
<feature type="transmembrane region" description="Helical" evidence="7">
    <location>
        <begin position="483"/>
        <end position="505"/>
    </location>
</feature>